<dbReference type="AlphaFoldDB" id="A0A8H5RZH0"/>
<reference evidence="1 2" key="1">
    <citation type="submission" date="2020-05" db="EMBL/GenBank/DDBJ databases">
        <title>Identification and distribution of gene clusters putatively required for synthesis of sphingolipid metabolism inhibitors in phylogenetically diverse species of the filamentous fungus Fusarium.</title>
        <authorList>
            <person name="Kim H.-S."/>
            <person name="Busman M."/>
            <person name="Brown D.W."/>
            <person name="Divon H."/>
            <person name="Uhlig S."/>
            <person name="Proctor R.H."/>
        </authorList>
    </citation>
    <scope>NUCLEOTIDE SEQUENCE [LARGE SCALE GENOMIC DNA]</scope>
    <source>
        <strain evidence="1 2">NRRL 66243</strain>
    </source>
</reference>
<evidence type="ECO:0000313" key="1">
    <source>
        <dbReference type="EMBL" id="KAF5641865.1"/>
    </source>
</evidence>
<protein>
    <submittedName>
        <fullName evidence="1">Uncharacterized protein</fullName>
    </submittedName>
</protein>
<dbReference type="OrthoDB" id="5354164at2759"/>
<dbReference type="GeneID" id="59302558"/>
<name>A0A8H5RZH0_9HYPO</name>
<gene>
    <name evidence="1" type="ORF">FTJAE_3937</name>
</gene>
<dbReference type="Proteomes" id="UP000530670">
    <property type="component" value="Unassembled WGS sequence"/>
</dbReference>
<sequence>MPSFGRLQAALASATNELTLAAANINFDFTLVRCEVPKEFEPLGSALSQTRKENAEGGTAHITARRLGALFEGIIQPTPALVKSYGTRVSKVAQAAQQQSPPEIEESIFAAHAGADGTSIWAAATSSATALHVQLLACMLARLWSASEATSIWFELIKERRKQIEGLWNDDEPLRFATVAAAAQSDISRASLAEWDASVRSWLRTADRFNQERQDKLMMLLDEVNLPISHDTVYSSVIAAWKSAAETMERLVGGMPQAVNEGSCLLALSAWHLYPDITVGGSDKPPLQFSDPLVKPGGFLTLGLARPLKGDAHGVFWSLSLAYLNFYGRPISRKARFDTESRKLSFDQFTQAVYGSLLGHWNLTGPLAQYASRIFVAMKRTIERQMSADTSEIVATRLRDPSSAINILSKLGAAYLDAQPFPDDIIHKLFALGNRRASKFIPSTGLRPFLGLGDVGDLLSKLKGPMERVALLRRLALSSDYDPDAFIIRYFDDDMISVTPTGLERYCAFASAQARRNPDGLSSTHGQWVPISYMGKYQYLGEVVTEMTDLDCRHLSSMGKAIAMTATGPTGEVVIQDFHFVCGLERSAAIYMQETAIERRARNEILRPAIRSLIIEDIIWCLESDFCDTEKLIHIFHDDPAPASMALRALTIAHKVYQTLPDAAISTRSLESPLYQAKWVKSLLDKRADRDHSLRLSNSLSCVAYLEGGFDLEPENLERAFALAFEESIYFSMKA</sequence>
<keyword evidence="2" id="KW-1185">Reference proteome</keyword>
<organism evidence="1 2">
    <name type="scientific">Fusarium tjaetaba</name>
    <dbReference type="NCBI Taxonomy" id="1567544"/>
    <lineage>
        <taxon>Eukaryota</taxon>
        <taxon>Fungi</taxon>
        <taxon>Dikarya</taxon>
        <taxon>Ascomycota</taxon>
        <taxon>Pezizomycotina</taxon>
        <taxon>Sordariomycetes</taxon>
        <taxon>Hypocreomycetidae</taxon>
        <taxon>Hypocreales</taxon>
        <taxon>Nectriaceae</taxon>
        <taxon>Fusarium</taxon>
        <taxon>Fusarium fujikuroi species complex</taxon>
    </lineage>
</organism>
<evidence type="ECO:0000313" key="2">
    <source>
        <dbReference type="Proteomes" id="UP000530670"/>
    </source>
</evidence>
<comment type="caution">
    <text evidence="1">The sequence shown here is derived from an EMBL/GenBank/DDBJ whole genome shotgun (WGS) entry which is preliminary data.</text>
</comment>
<accession>A0A8H5RZH0</accession>
<proteinExistence type="predicted"/>
<dbReference type="EMBL" id="JAAQRI010000074">
    <property type="protein sequence ID" value="KAF5641865.1"/>
    <property type="molecule type" value="Genomic_DNA"/>
</dbReference>
<dbReference type="RefSeq" id="XP_037208982.1">
    <property type="nucleotide sequence ID" value="XM_037350288.1"/>
</dbReference>